<dbReference type="EMBL" id="OM867525">
    <property type="protein sequence ID" value="UOL48288.1"/>
    <property type="molecule type" value="Genomic_DNA"/>
</dbReference>
<sequence length="263" mass="28789">MARRLKKLPSISNAAAGSTATLELPLGLAYHQILLEFTGVTLAQMKKIRFEVNGKVIQQYESGTELDLLNKHYSRGQAENGFLPIFFARPELVQIEQQRTFAVGTSDISTFTMLIDIDEAATNPKLNAHAIQGNPMPIGYITKVKSFPVSFSTAGTQEIDNLPTPQTARIASIHLISDKVTHAELEVDGNIAFQASKGLADKIQKDANRTPDASKLTMDFMKEGDFAQSQVLAGVQDFRVRLELSDPAAVNVVVEYLDVLQGL</sequence>
<evidence type="ECO:0000313" key="3">
    <source>
        <dbReference type="EMBL" id="UOL48288.1"/>
    </source>
</evidence>
<protein>
    <submittedName>
        <fullName evidence="3">Major capsid protein</fullName>
    </submittedName>
</protein>
<dbReference type="InterPro" id="IPR057915">
    <property type="entry name" value="P2_C"/>
</dbReference>
<dbReference type="Pfam" id="PF25513">
    <property type="entry name" value="P2_C"/>
    <property type="match status" value="1"/>
</dbReference>
<dbReference type="InterPro" id="IPR053751">
    <property type="entry name" value="Viral_Major_Capsid_sf"/>
</dbReference>
<proteinExistence type="predicted"/>
<evidence type="ECO:0000259" key="2">
    <source>
        <dbReference type="Pfam" id="PF25513"/>
    </source>
</evidence>
<evidence type="ECO:0000259" key="1">
    <source>
        <dbReference type="Pfam" id="PF18628"/>
    </source>
</evidence>
<keyword evidence="4" id="KW-1185">Reference proteome</keyword>
<reference evidence="3" key="1">
    <citation type="submission" date="2022-02" db="EMBL/GenBank/DDBJ databases">
        <authorList>
            <person name="Guo R."/>
        </authorList>
    </citation>
    <scope>NUCLEOTIDE SEQUENCE</scope>
</reference>
<organism evidence="3 4">
    <name type="scientific">Vibrio phage vB_VruC_PG21</name>
    <dbReference type="NCBI Taxonomy" id="2928757"/>
    <lineage>
        <taxon>Viruses</taxon>
        <taxon>Varidnaviria</taxon>
        <taxon>Abadenavirae</taxon>
        <taxon>Produgelaviricota</taxon>
        <taxon>Belvinaviricetes</taxon>
        <taxon>Vinavirales</taxon>
        <taxon>Asemoviridae</taxon>
        <taxon>Rumoivirus</taxon>
        <taxon>Rumoivirus VruC</taxon>
    </lineage>
</organism>
<feature type="domain" description="Viral coat protein P2 N-terminal" evidence="1">
    <location>
        <begin position="6"/>
        <end position="131"/>
    </location>
</feature>
<accession>A0AAE9KEK9</accession>
<evidence type="ECO:0000313" key="4">
    <source>
        <dbReference type="Proteomes" id="UP001240192"/>
    </source>
</evidence>
<dbReference type="Proteomes" id="UP001240192">
    <property type="component" value="Segment"/>
</dbReference>
<dbReference type="InterPro" id="IPR041377">
    <property type="entry name" value="P2_N"/>
</dbReference>
<name>A0AAE9KEK9_9VIRU</name>
<feature type="domain" description="Viral coat protein P2 C-terminal" evidence="2">
    <location>
        <begin position="141"/>
        <end position="260"/>
    </location>
</feature>
<dbReference type="Pfam" id="PF18628">
    <property type="entry name" value="P2_N"/>
    <property type="match status" value="1"/>
</dbReference>
<dbReference type="Gene3D" id="2.60.120.730">
    <property type="match status" value="2"/>
</dbReference>